<dbReference type="Proteomes" id="UP000218891">
    <property type="component" value="Plasmid pP36_b"/>
</dbReference>
<dbReference type="Pfam" id="PF13304">
    <property type="entry name" value="AAA_21"/>
    <property type="match status" value="1"/>
</dbReference>
<dbReference type="InterPro" id="IPR003959">
    <property type="entry name" value="ATPase_AAA_core"/>
</dbReference>
<gene>
    <name evidence="2" type="ORF">PhaeoP36_03741</name>
</gene>
<dbReference type="Gene3D" id="3.40.50.300">
    <property type="entry name" value="P-loop containing nucleotide triphosphate hydrolases"/>
    <property type="match status" value="1"/>
</dbReference>
<keyword evidence="3" id="KW-1185">Reference proteome</keyword>
<reference evidence="2 3" key="4">
    <citation type="journal article" date="2018" name="Environ. Microbiol. Rep.">
        <title>Phylogenetic distribution of roseobacticides in the Roseobacter group and their effect on microalgae.</title>
        <authorList>
            <person name="Sonnenschein E.C."/>
            <person name="Phippen C.B."/>
            <person name="Bentzon-Tilia M."/>
            <person name="Rasmussen S.A."/>
            <person name="Nielsen K.F."/>
            <person name="Gram L."/>
        </authorList>
    </citation>
    <scope>NUCLEOTIDE SEQUENCE [LARGE SCALE GENOMIC DNA]</scope>
    <source>
        <strain evidence="2 3">P36</strain>
    </source>
</reference>
<organism evidence="2 3">
    <name type="scientific">Phaeobacter piscinae</name>
    <dbReference type="NCBI Taxonomy" id="1580596"/>
    <lineage>
        <taxon>Bacteria</taxon>
        <taxon>Pseudomonadati</taxon>
        <taxon>Pseudomonadota</taxon>
        <taxon>Alphaproteobacteria</taxon>
        <taxon>Rhodobacterales</taxon>
        <taxon>Roseobacteraceae</taxon>
        <taxon>Phaeobacter</taxon>
    </lineage>
</organism>
<evidence type="ECO:0000259" key="1">
    <source>
        <dbReference type="Pfam" id="PF13304"/>
    </source>
</evidence>
<dbReference type="PROSITE" id="PS50096">
    <property type="entry name" value="IQ"/>
    <property type="match status" value="1"/>
</dbReference>
<keyword evidence="2" id="KW-0547">Nucleotide-binding</keyword>
<keyword evidence="2" id="KW-0614">Plasmid</keyword>
<dbReference type="GO" id="GO:0005524">
    <property type="term" value="F:ATP binding"/>
    <property type="evidence" value="ECO:0007669"/>
    <property type="project" value="UniProtKB-KW"/>
</dbReference>
<name>A0ABM6PIU6_9RHOB</name>
<sequence>MIFFDRGDRPASLEPKNEREFGRVQRVIDDYMSLPEREREQTDVPPVWRERLEEIVFRALMSSNDGNCAFCSVSESREVYRFRPPAYAEPIKKAEGAASYLWLAFDWENLFPICRNCRPEQPAYFPVDGYRAARNSDLKQEKALLFAPGELSERYARPYQHFLMRFSGQIEGLTRRGKIFVDHFRLNQFDTVGKRWDALGDFMETLTGLHHDAAFRDGGPFMAKGGEHRQGFKYLLLARLVEKMMDQVGVEWSRSPYRIDETLRGLLDRDDYRSLLSAAGDTIQHEDAAEDMAGLSESREGVRKRIETDPTYVPRLHSVSLTTYKSLETIGFDLPVVPPTPAQNGMKTQILKSAKTSHAPCLLILGENATGKSSILEGIALTLMPGEMRDALNLKVPRLTLDPAYMGDPGKAPVLRSEIVVQLHPLDELPGQVLRLSIDGEDGAQQPFQFSQTPEGPVPMVFAYGAHRLYGAKKRPSELRHVETLFQNDRHLPDPEVWLRKLKKDDLNEVVSALRHLIQIDGRFDSINVDPRTKKSSITFVKEREGKEYRLTQQLDVVSSGYRAVMALVCDVLEGLASKVGSVRAARETPAVVLIDEIEAHLHPRWKLQIVTGLRRALPQATFIITTHDPLCVRGMFANEIFALNRYQNAKNAGLNLPEMVERVDGFENIESMTIEQLLTSEMFQLFSTDDPALDHAVAEAADDLASTSAVRSQVSEIVDGALPIGRTDLSRLVQEAVFEYLQDRRSRNSTDQKEARMRAKNRIKALLKERMP</sequence>
<dbReference type="RefSeq" id="WP_096870056.1">
    <property type="nucleotide sequence ID" value="NZ_CP010645.1"/>
</dbReference>
<feature type="domain" description="ATPase AAA-type core" evidence="1">
    <location>
        <begin position="498"/>
        <end position="631"/>
    </location>
</feature>
<evidence type="ECO:0000313" key="3">
    <source>
        <dbReference type="Proteomes" id="UP000218891"/>
    </source>
</evidence>
<dbReference type="SUPFAM" id="SSF52540">
    <property type="entry name" value="P-loop containing nucleoside triphosphate hydrolases"/>
    <property type="match status" value="1"/>
</dbReference>
<dbReference type="InterPro" id="IPR027417">
    <property type="entry name" value="P-loop_NTPase"/>
</dbReference>
<keyword evidence="2" id="KW-0067">ATP-binding</keyword>
<reference evidence="2 3" key="1">
    <citation type="journal article" date="2017" name="Front. Microbiol.">
        <title>Phaeobacter piscinae sp. nov., a species of the Roseobacter group and potential aquaculture probiont.</title>
        <authorList>
            <person name="Sonnenschein E.C."/>
            <person name="Phippen C.B.W."/>
            <person name="Nielsen K.F."/>
            <person name="Mateiu R.V."/>
            <person name="Melchiorsen J."/>
            <person name="Gram L."/>
            <person name="Overmann J."/>
            <person name="Freese H.M."/>
        </authorList>
    </citation>
    <scope>NUCLEOTIDE SEQUENCE [LARGE SCALE GENOMIC DNA]</scope>
    <source>
        <strain evidence="2 3">P36</strain>
    </source>
</reference>
<geneLocation type="plasmid" evidence="2 3">
    <name>pP36_b</name>
</geneLocation>
<accession>A0ABM6PIU6</accession>
<dbReference type="EMBL" id="CP010645">
    <property type="protein sequence ID" value="ATG37818.1"/>
    <property type="molecule type" value="Genomic_DNA"/>
</dbReference>
<dbReference type="InterPro" id="IPR051396">
    <property type="entry name" value="Bact_Antivir_Def_Nuclease"/>
</dbReference>
<reference evidence="2 3" key="2">
    <citation type="journal article" date="2017" name="Genome Biol. Evol.">
        <title>Trajectories and Drivers of Genome Evolution in Surface-Associated Marine Phaeobacter.</title>
        <authorList>
            <person name="Freese H.M."/>
            <person name="Sikorski J."/>
            <person name="Bunk B."/>
            <person name="Scheuner C."/>
            <person name="Meier-Kolthoff J.P."/>
            <person name="Sproer C."/>
            <person name="Gram L."/>
            <person name="Overmann J."/>
        </authorList>
    </citation>
    <scope>NUCLEOTIDE SEQUENCE [LARGE SCALE GENOMIC DNA]</scope>
    <source>
        <strain evidence="2 3">P36</strain>
    </source>
</reference>
<protein>
    <submittedName>
        <fullName evidence="2">ATP-binding protein involved in virulence</fullName>
    </submittedName>
</protein>
<proteinExistence type="predicted"/>
<dbReference type="PANTHER" id="PTHR43581">
    <property type="entry name" value="ATP/GTP PHOSPHATASE"/>
    <property type="match status" value="1"/>
</dbReference>
<dbReference type="CDD" id="cd00267">
    <property type="entry name" value="ABC_ATPase"/>
    <property type="match status" value="1"/>
</dbReference>
<evidence type="ECO:0000313" key="2">
    <source>
        <dbReference type="EMBL" id="ATG37818.1"/>
    </source>
</evidence>
<dbReference type="PANTHER" id="PTHR43581:SF2">
    <property type="entry name" value="EXCINUCLEASE ATPASE SUBUNIT"/>
    <property type="match status" value="1"/>
</dbReference>
<reference evidence="2 3" key="3">
    <citation type="journal article" date="2017" name="Int. J. Syst. Evol. Microbiol.">
        <title>Adaptation of Surface-Associated Bacteria to the Open Ocean: A Genomically Distinct Subpopulation of Phaeobacter gallaeciensis Colonizes Pacific Mesozooplankton.</title>
        <authorList>
            <person name="Freese H.M."/>
            <person name="Methner A."/>
            <person name="Overmann J."/>
        </authorList>
    </citation>
    <scope>NUCLEOTIDE SEQUENCE [LARGE SCALE GENOMIC DNA]</scope>
    <source>
        <strain evidence="2 3">P36</strain>
    </source>
</reference>